<proteinExistence type="inferred from homology"/>
<protein>
    <submittedName>
        <fullName evidence="16">TonB-dependent receptor plug domain-containing protein</fullName>
    </submittedName>
</protein>
<comment type="caution">
    <text evidence="16">The sequence shown here is derived from an EMBL/GenBank/DDBJ whole genome shotgun (WGS) entry which is preliminary data.</text>
</comment>
<evidence type="ECO:0000313" key="16">
    <source>
        <dbReference type="EMBL" id="MFA0568413.1"/>
    </source>
</evidence>
<dbReference type="Pfam" id="PF00593">
    <property type="entry name" value="TonB_dep_Rec_b-barrel"/>
    <property type="match status" value="1"/>
</dbReference>
<organism evidence="16 17">
    <name type="scientific">Vibrio gallaecicus</name>
    <dbReference type="NCBI Taxonomy" id="552386"/>
    <lineage>
        <taxon>Bacteria</taxon>
        <taxon>Pseudomonadati</taxon>
        <taxon>Pseudomonadota</taxon>
        <taxon>Gammaproteobacteria</taxon>
        <taxon>Vibrionales</taxon>
        <taxon>Vibrionaceae</taxon>
        <taxon>Vibrio</taxon>
    </lineage>
</organism>
<dbReference type="RefSeq" id="WP_372265896.1">
    <property type="nucleotide sequence ID" value="NZ_JBFRUW010000023.1"/>
</dbReference>
<evidence type="ECO:0000256" key="13">
    <source>
        <dbReference type="SAM" id="SignalP"/>
    </source>
</evidence>
<dbReference type="InterPro" id="IPR000531">
    <property type="entry name" value="Beta-barrel_TonB"/>
</dbReference>
<accession>A0ABV4NAW6</accession>
<feature type="domain" description="TonB-dependent receptor-like beta-barrel" evidence="14">
    <location>
        <begin position="252"/>
        <end position="647"/>
    </location>
</feature>
<evidence type="ECO:0000256" key="1">
    <source>
        <dbReference type="ARBA" id="ARBA00004571"/>
    </source>
</evidence>
<evidence type="ECO:0000259" key="15">
    <source>
        <dbReference type="Pfam" id="PF07715"/>
    </source>
</evidence>
<evidence type="ECO:0000256" key="4">
    <source>
        <dbReference type="ARBA" id="ARBA00022452"/>
    </source>
</evidence>
<evidence type="ECO:0000256" key="3">
    <source>
        <dbReference type="ARBA" id="ARBA00022448"/>
    </source>
</evidence>
<dbReference type="InterPro" id="IPR036942">
    <property type="entry name" value="Beta-barrel_TonB_sf"/>
</dbReference>
<gene>
    <name evidence="16" type="ORF">AB4566_09000</name>
</gene>
<evidence type="ECO:0000256" key="6">
    <source>
        <dbReference type="ARBA" id="ARBA00022729"/>
    </source>
</evidence>
<keyword evidence="4 11" id="KW-1134">Transmembrane beta strand</keyword>
<evidence type="ECO:0000256" key="5">
    <source>
        <dbReference type="ARBA" id="ARBA00022692"/>
    </source>
</evidence>
<dbReference type="Pfam" id="PF07715">
    <property type="entry name" value="Plug"/>
    <property type="match status" value="1"/>
</dbReference>
<dbReference type="Gene3D" id="2.40.170.20">
    <property type="entry name" value="TonB-dependent receptor, beta-barrel domain"/>
    <property type="match status" value="1"/>
</dbReference>
<reference evidence="16 17" key="1">
    <citation type="journal article" date="2024" name="ISME J.">
        <title>Tailless and filamentous prophages are predominant in marine Vibrio.</title>
        <authorList>
            <person name="Steensen K."/>
            <person name="Seneca J."/>
            <person name="Bartlau N."/>
            <person name="Yu X.A."/>
            <person name="Hussain F.A."/>
            <person name="Polz M.F."/>
        </authorList>
    </citation>
    <scope>NUCLEOTIDE SEQUENCE [LARGE SCALE GENOMIC DNA]</scope>
    <source>
        <strain evidence="16 17">10N.222.51.A1</strain>
    </source>
</reference>
<dbReference type="Gene3D" id="2.170.130.10">
    <property type="entry name" value="TonB-dependent receptor, plug domain"/>
    <property type="match status" value="1"/>
</dbReference>
<keyword evidence="10 11" id="KW-0998">Cell outer membrane</keyword>
<dbReference type="PANTHER" id="PTHR30069">
    <property type="entry name" value="TONB-DEPENDENT OUTER MEMBRANE RECEPTOR"/>
    <property type="match status" value="1"/>
</dbReference>
<dbReference type="PROSITE" id="PS52016">
    <property type="entry name" value="TONB_DEPENDENT_REC_3"/>
    <property type="match status" value="1"/>
</dbReference>
<keyword evidence="6 13" id="KW-0732">Signal</keyword>
<evidence type="ECO:0000313" key="17">
    <source>
        <dbReference type="Proteomes" id="UP001570417"/>
    </source>
</evidence>
<evidence type="ECO:0000256" key="7">
    <source>
        <dbReference type="ARBA" id="ARBA00023077"/>
    </source>
</evidence>
<evidence type="ECO:0000256" key="9">
    <source>
        <dbReference type="ARBA" id="ARBA00023170"/>
    </source>
</evidence>
<dbReference type="Proteomes" id="UP001570417">
    <property type="component" value="Unassembled WGS sequence"/>
</dbReference>
<keyword evidence="9 16" id="KW-0675">Receptor</keyword>
<dbReference type="PANTHER" id="PTHR30069:SF29">
    <property type="entry name" value="HEMOGLOBIN AND HEMOGLOBIN-HAPTOGLOBIN-BINDING PROTEIN 1-RELATED"/>
    <property type="match status" value="1"/>
</dbReference>
<sequence length="691" mass="78880">MKHSSIYAALALLPSFSLYAQGNSLEHLMSMSLEELSMLDVEMETASKVKQKLTDIPSSVYVLSNERIQRSGAKTIAEALVLVPGLKVTKFNETSWFVSTRGFHDGLYNKMLVMIDGRSLFSPVYGGTYWTDVDYILADIERIEILKGPGGTIWGGNAANGVVNIITKSSEATQGTYVSAVASANDNYEFSVRQGLKFNEYLYGRAFYKYKEESSYQPNTSDNEIWKAQSAGMVFEPIDADKNWSLRFGGEKSAYRTSLYTYYYDDQGWYDYSSKDFDNDSHSFYAKFNDYQDINSQTVLSYSLWGEHNKDNALDAPGSYSTVDFDSTLITQLSDRHQLTFGGGIRYMHLDFSSSQIDDVDFYNVDYYRRAYDIESANDYITNIFIQSQLAWNERLSTVMGVKLEHFTQNSTTELSPQLRVMYKIDEKHSLWSGVSRAVVAPSYMDSNSVYLENSYYYDENQGYVDYIAYYGQNNDLDNENVITTEIGYRFSSGDRLEVDSTAFYSIHDNVRQHSLQQSGNQAPHVINGVLTDDYEAKTYGIEIGASYKITENLKSYFSYSYLTVEGEHKGTNPDSSQYSESTHDIDSEHLATAQVLWNVYEGFQFDVVGKYMNVNYPDHYVSYTGETFDWQSYSHELAFDARLGWKKSNKAPLFEVVVENIGKKSGYQTDYSTYKEANQESVYVRVSHEF</sequence>
<name>A0ABV4NAW6_9VIBR</name>
<keyword evidence="8 11" id="KW-0472">Membrane</keyword>
<comment type="subcellular location">
    <subcellularLocation>
        <location evidence="1 11">Cell outer membrane</location>
        <topology evidence="1 11">Multi-pass membrane protein</topology>
    </subcellularLocation>
</comment>
<feature type="signal peptide" evidence="13">
    <location>
        <begin position="1"/>
        <end position="20"/>
    </location>
</feature>
<evidence type="ECO:0000259" key="14">
    <source>
        <dbReference type="Pfam" id="PF00593"/>
    </source>
</evidence>
<dbReference type="InterPro" id="IPR037066">
    <property type="entry name" value="Plug_dom_sf"/>
</dbReference>
<keyword evidence="5 11" id="KW-0812">Transmembrane</keyword>
<comment type="similarity">
    <text evidence="2">Belongs to the TonB-dependent receptor family. Hemoglobin/haptoglobin binding protein subfamily.</text>
</comment>
<evidence type="ECO:0000256" key="11">
    <source>
        <dbReference type="PROSITE-ProRule" id="PRU01360"/>
    </source>
</evidence>
<feature type="domain" description="TonB-dependent receptor plug" evidence="15">
    <location>
        <begin position="53"/>
        <end position="162"/>
    </location>
</feature>
<keyword evidence="17" id="KW-1185">Reference proteome</keyword>
<keyword evidence="7 12" id="KW-0798">TonB box</keyword>
<dbReference type="SUPFAM" id="SSF56935">
    <property type="entry name" value="Porins"/>
    <property type="match status" value="1"/>
</dbReference>
<evidence type="ECO:0000256" key="10">
    <source>
        <dbReference type="ARBA" id="ARBA00023237"/>
    </source>
</evidence>
<dbReference type="InterPro" id="IPR012910">
    <property type="entry name" value="Plug_dom"/>
</dbReference>
<evidence type="ECO:0000256" key="12">
    <source>
        <dbReference type="RuleBase" id="RU003357"/>
    </source>
</evidence>
<dbReference type="EMBL" id="JBFRUW010000023">
    <property type="protein sequence ID" value="MFA0568413.1"/>
    <property type="molecule type" value="Genomic_DNA"/>
</dbReference>
<dbReference type="InterPro" id="IPR039426">
    <property type="entry name" value="TonB-dep_rcpt-like"/>
</dbReference>
<evidence type="ECO:0000256" key="8">
    <source>
        <dbReference type="ARBA" id="ARBA00023136"/>
    </source>
</evidence>
<keyword evidence="3 11" id="KW-0813">Transport</keyword>
<evidence type="ECO:0000256" key="2">
    <source>
        <dbReference type="ARBA" id="ARBA00008143"/>
    </source>
</evidence>
<feature type="chain" id="PRO_5047026722" evidence="13">
    <location>
        <begin position="21"/>
        <end position="691"/>
    </location>
</feature>